<comment type="subunit">
    <text evidence="6">Heterotetramer of 2 MoaD subunits and 2 MoaE subunits. Also stable as homodimer. The enzyme changes between these two forms during catalysis.</text>
</comment>
<accession>A0A917Z6W5</accession>
<gene>
    <name evidence="12" type="primary">moaE</name>
    <name evidence="12" type="ORF">GCM10011348_05310</name>
</gene>
<keyword evidence="5" id="KW-0501">Molybdenum cofactor biosynthesis</keyword>
<protein>
    <recommendedName>
        <fullName evidence="4">Molybdopterin synthase catalytic subunit</fullName>
        <ecNumber evidence="3">2.8.1.12</ecNumber>
    </recommendedName>
    <alternativeName>
        <fullName evidence="9">MPT synthase subunit 2</fullName>
    </alternativeName>
    <alternativeName>
        <fullName evidence="7">Molybdenum cofactor biosynthesis protein E</fullName>
    </alternativeName>
    <alternativeName>
        <fullName evidence="8">Molybdopterin-converting factor large subunit</fullName>
    </alternativeName>
    <alternativeName>
        <fullName evidence="10">Molybdopterin-converting factor subunit 2</fullName>
    </alternativeName>
</protein>
<dbReference type="SUPFAM" id="SSF54690">
    <property type="entry name" value="Molybdopterin synthase subunit MoaE"/>
    <property type="match status" value="1"/>
</dbReference>
<evidence type="ECO:0000256" key="3">
    <source>
        <dbReference type="ARBA" id="ARBA00011950"/>
    </source>
</evidence>
<reference evidence="12 13" key="1">
    <citation type="journal article" date="2014" name="Int. J. Syst. Evol. Microbiol.">
        <title>Complete genome sequence of Corynebacterium casei LMG S-19264T (=DSM 44701T), isolated from a smear-ripened cheese.</title>
        <authorList>
            <consortium name="US DOE Joint Genome Institute (JGI-PGF)"/>
            <person name="Walter F."/>
            <person name="Albersmeier A."/>
            <person name="Kalinowski J."/>
            <person name="Ruckert C."/>
        </authorList>
    </citation>
    <scope>NUCLEOTIDE SEQUENCE [LARGE SCALE GENOMIC DNA]</scope>
    <source>
        <strain evidence="12 13">CGMCC 1.7286</strain>
    </source>
</reference>
<name>A0A917Z6W5_9GAMM</name>
<evidence type="ECO:0000313" key="13">
    <source>
        <dbReference type="Proteomes" id="UP000599578"/>
    </source>
</evidence>
<dbReference type="GO" id="GO:0030366">
    <property type="term" value="F:molybdopterin synthase activity"/>
    <property type="evidence" value="ECO:0007669"/>
    <property type="project" value="UniProtKB-EC"/>
</dbReference>
<dbReference type="EC" id="2.8.1.12" evidence="3"/>
<dbReference type="InterPro" id="IPR003448">
    <property type="entry name" value="Mopterin_biosynth_MoaE"/>
</dbReference>
<comment type="caution">
    <text evidence="12">The sequence shown here is derived from an EMBL/GenBank/DDBJ whole genome shotgun (WGS) entry which is preliminary data.</text>
</comment>
<dbReference type="GO" id="GO:0006777">
    <property type="term" value="P:Mo-molybdopterin cofactor biosynthetic process"/>
    <property type="evidence" value="ECO:0007669"/>
    <property type="project" value="UniProtKB-KW"/>
</dbReference>
<evidence type="ECO:0000256" key="11">
    <source>
        <dbReference type="ARBA" id="ARBA00049878"/>
    </source>
</evidence>
<dbReference type="EMBL" id="BMLT01000001">
    <property type="protein sequence ID" value="GGO76932.1"/>
    <property type="molecule type" value="Genomic_DNA"/>
</dbReference>
<keyword evidence="13" id="KW-1185">Reference proteome</keyword>
<evidence type="ECO:0000256" key="10">
    <source>
        <dbReference type="ARBA" id="ARBA00032474"/>
    </source>
</evidence>
<evidence type="ECO:0000256" key="9">
    <source>
        <dbReference type="ARBA" id="ARBA00030781"/>
    </source>
</evidence>
<organism evidence="12 13">
    <name type="scientific">Marinobacterium nitratireducens</name>
    <dbReference type="NCBI Taxonomy" id="518897"/>
    <lineage>
        <taxon>Bacteria</taxon>
        <taxon>Pseudomonadati</taxon>
        <taxon>Pseudomonadota</taxon>
        <taxon>Gammaproteobacteria</taxon>
        <taxon>Oceanospirillales</taxon>
        <taxon>Oceanospirillaceae</taxon>
        <taxon>Marinobacterium</taxon>
    </lineage>
</organism>
<evidence type="ECO:0000256" key="2">
    <source>
        <dbReference type="ARBA" id="ARBA00005426"/>
    </source>
</evidence>
<evidence type="ECO:0000313" key="12">
    <source>
        <dbReference type="EMBL" id="GGO76932.1"/>
    </source>
</evidence>
<dbReference type="Gene3D" id="3.90.1170.40">
    <property type="entry name" value="Molybdopterin biosynthesis MoaE subunit"/>
    <property type="match status" value="1"/>
</dbReference>
<sequence>MADLISIQTADFDVASLHEALRADDASCGALVTFTGIVRELAGDEHLRGIFLEHYPAMTEKALRRIVLQARERWQLGEVILIHRIGELLANDNIVFVGVSSRHRAAAFEAACFIMDFLKRDAPFWKKELLSDDERWVEQKASDLDAAKRW</sequence>
<dbReference type="CDD" id="cd00756">
    <property type="entry name" value="MoaE"/>
    <property type="match status" value="1"/>
</dbReference>
<dbReference type="Pfam" id="PF02391">
    <property type="entry name" value="MoaE"/>
    <property type="match status" value="1"/>
</dbReference>
<evidence type="ECO:0000256" key="1">
    <source>
        <dbReference type="ARBA" id="ARBA00005046"/>
    </source>
</evidence>
<evidence type="ECO:0000256" key="7">
    <source>
        <dbReference type="ARBA" id="ARBA00029745"/>
    </source>
</evidence>
<dbReference type="InterPro" id="IPR036563">
    <property type="entry name" value="MoaE_sf"/>
</dbReference>
<evidence type="ECO:0000256" key="8">
    <source>
        <dbReference type="ARBA" id="ARBA00030407"/>
    </source>
</evidence>
<dbReference type="AlphaFoldDB" id="A0A917Z6W5"/>
<evidence type="ECO:0000256" key="4">
    <source>
        <dbReference type="ARBA" id="ARBA00013858"/>
    </source>
</evidence>
<comment type="pathway">
    <text evidence="1">Cofactor biosynthesis; molybdopterin biosynthesis.</text>
</comment>
<dbReference type="PANTHER" id="PTHR23404">
    <property type="entry name" value="MOLYBDOPTERIN SYNTHASE RELATED"/>
    <property type="match status" value="1"/>
</dbReference>
<evidence type="ECO:0000256" key="5">
    <source>
        <dbReference type="ARBA" id="ARBA00023150"/>
    </source>
</evidence>
<proteinExistence type="inferred from homology"/>
<dbReference type="RefSeq" id="WP_188857978.1">
    <property type="nucleotide sequence ID" value="NZ_BMLT01000001.1"/>
</dbReference>
<dbReference type="Proteomes" id="UP000599578">
    <property type="component" value="Unassembled WGS sequence"/>
</dbReference>
<evidence type="ECO:0000256" key="6">
    <source>
        <dbReference type="ARBA" id="ARBA00026066"/>
    </source>
</evidence>
<comment type="similarity">
    <text evidence="2">Belongs to the MoaE family.</text>
</comment>
<dbReference type="NCBIfam" id="NF007959">
    <property type="entry name" value="PRK10678.1"/>
    <property type="match status" value="1"/>
</dbReference>
<comment type="catalytic activity">
    <reaction evidence="11">
        <text>2 [molybdopterin-synthase sulfur-carrier protein]-C-terminal-Gly-aminoethanethioate + cyclic pyranopterin phosphate + H2O = molybdopterin + 2 [molybdopterin-synthase sulfur-carrier protein]-C-terminal Gly-Gly + 2 H(+)</text>
        <dbReference type="Rhea" id="RHEA:26333"/>
        <dbReference type="Rhea" id="RHEA-COMP:12202"/>
        <dbReference type="Rhea" id="RHEA-COMP:19907"/>
        <dbReference type="ChEBI" id="CHEBI:15377"/>
        <dbReference type="ChEBI" id="CHEBI:15378"/>
        <dbReference type="ChEBI" id="CHEBI:58698"/>
        <dbReference type="ChEBI" id="CHEBI:59648"/>
        <dbReference type="ChEBI" id="CHEBI:90778"/>
        <dbReference type="ChEBI" id="CHEBI:232372"/>
        <dbReference type="EC" id="2.8.1.12"/>
    </reaction>
</comment>